<protein>
    <submittedName>
        <fullName evidence="1">Uncharacterized protein</fullName>
    </submittedName>
</protein>
<dbReference type="EMBL" id="BOMG01000150">
    <property type="protein sequence ID" value="GID61961.1"/>
    <property type="molecule type" value="Genomic_DNA"/>
</dbReference>
<evidence type="ECO:0000313" key="2">
    <source>
        <dbReference type="Proteomes" id="UP000612282"/>
    </source>
</evidence>
<comment type="caution">
    <text evidence="1">The sequence shown here is derived from an EMBL/GenBank/DDBJ whole genome shotgun (WGS) entry which is preliminary data.</text>
</comment>
<keyword evidence="2" id="KW-1185">Reference proteome</keyword>
<accession>A0ABQ3XTX3</accession>
<reference evidence="1 2" key="1">
    <citation type="submission" date="2021-01" db="EMBL/GenBank/DDBJ databases">
        <title>Whole genome shotgun sequence of Actinoplanes couchii NBRC 106145.</title>
        <authorList>
            <person name="Komaki H."/>
            <person name="Tamura T."/>
        </authorList>
    </citation>
    <scope>NUCLEOTIDE SEQUENCE [LARGE SCALE GENOMIC DNA]</scope>
    <source>
        <strain evidence="1 2">NBRC 106145</strain>
    </source>
</reference>
<name>A0ABQ3XTX3_9ACTN</name>
<proteinExistence type="predicted"/>
<evidence type="ECO:0000313" key="1">
    <source>
        <dbReference type="EMBL" id="GID61961.1"/>
    </source>
</evidence>
<organism evidence="1 2">
    <name type="scientific">Actinoplanes couchii</name>
    <dbReference type="NCBI Taxonomy" id="403638"/>
    <lineage>
        <taxon>Bacteria</taxon>
        <taxon>Bacillati</taxon>
        <taxon>Actinomycetota</taxon>
        <taxon>Actinomycetes</taxon>
        <taxon>Micromonosporales</taxon>
        <taxon>Micromonosporaceae</taxon>
        <taxon>Actinoplanes</taxon>
    </lineage>
</organism>
<dbReference type="Proteomes" id="UP000612282">
    <property type="component" value="Unassembled WGS sequence"/>
</dbReference>
<sequence>MQTSENTAVGQAAVAGVLDPNLVTLTPSSLIGFMILYRGVLMGWLQQDGTHWNAYAPTKPPNAGEHLGIFACRDRAVRQAFSPAVRQPALAS</sequence>
<gene>
    <name evidence="1" type="ORF">Aco03nite_103650</name>
</gene>